<dbReference type="PANTHER" id="PTHR11735">
    <property type="entry name" value="TRNA N6-ADENOSINE THREONYLCARBAMOYLTRANSFERASE"/>
    <property type="match status" value="1"/>
</dbReference>
<dbReference type="GO" id="GO:0002949">
    <property type="term" value="P:tRNA threonylcarbamoyladenosine modification"/>
    <property type="evidence" value="ECO:0007669"/>
    <property type="project" value="InterPro"/>
</dbReference>
<dbReference type="SUPFAM" id="SSF53067">
    <property type="entry name" value="Actin-like ATPase domain"/>
    <property type="match status" value="2"/>
</dbReference>
<gene>
    <name evidence="2" type="primary">tsaB</name>
    <name evidence="2" type="ORF">G9U51_12760</name>
</gene>
<dbReference type="Pfam" id="PF00814">
    <property type="entry name" value="TsaD"/>
    <property type="match status" value="1"/>
</dbReference>
<name>A0A967B6V4_9MICO</name>
<dbReference type="Gene3D" id="3.30.420.40">
    <property type="match status" value="2"/>
</dbReference>
<dbReference type="NCBIfam" id="TIGR03725">
    <property type="entry name" value="T6A_YeaZ"/>
    <property type="match status" value="1"/>
</dbReference>
<dbReference type="InterPro" id="IPR043129">
    <property type="entry name" value="ATPase_NBD"/>
</dbReference>
<evidence type="ECO:0000313" key="2">
    <source>
        <dbReference type="EMBL" id="NHN56652.1"/>
    </source>
</evidence>
<dbReference type="GO" id="GO:0005829">
    <property type="term" value="C:cytosol"/>
    <property type="evidence" value="ECO:0007669"/>
    <property type="project" value="TreeGrafter"/>
</dbReference>
<reference evidence="2" key="1">
    <citation type="submission" date="2020-03" db="EMBL/GenBank/DDBJ databases">
        <title>Draft sequencing of Calidifontibacter sp. DB0510.</title>
        <authorList>
            <person name="Kim D.-U."/>
        </authorList>
    </citation>
    <scope>NUCLEOTIDE SEQUENCE</scope>
    <source>
        <strain evidence="2">DB0510</strain>
    </source>
</reference>
<protein>
    <submittedName>
        <fullName evidence="2">tRNA (Adenosine(37)-N6)-threonylcarbamoyltransferase complex dimerization subunit type 1 TsaB</fullName>
    </submittedName>
</protein>
<proteinExistence type="predicted"/>
<dbReference type="AlphaFoldDB" id="A0A967B6V4"/>
<dbReference type="PANTHER" id="PTHR11735:SF11">
    <property type="entry name" value="TRNA THREONYLCARBAMOYLADENOSINE BIOSYNTHESIS PROTEIN TSAB"/>
    <property type="match status" value="1"/>
</dbReference>
<keyword evidence="3" id="KW-1185">Reference proteome</keyword>
<dbReference type="CDD" id="cd24032">
    <property type="entry name" value="ASKHA_NBD_TsaB"/>
    <property type="match status" value="1"/>
</dbReference>
<dbReference type="Proteomes" id="UP000744769">
    <property type="component" value="Unassembled WGS sequence"/>
</dbReference>
<dbReference type="InterPro" id="IPR022496">
    <property type="entry name" value="T6A_TsaB"/>
</dbReference>
<evidence type="ECO:0000313" key="3">
    <source>
        <dbReference type="Proteomes" id="UP000744769"/>
    </source>
</evidence>
<dbReference type="EMBL" id="JAAOIV010000009">
    <property type="protein sequence ID" value="NHN56652.1"/>
    <property type="molecule type" value="Genomic_DNA"/>
</dbReference>
<dbReference type="InterPro" id="IPR000905">
    <property type="entry name" value="Gcp-like_dom"/>
</dbReference>
<organism evidence="2 3">
    <name type="scientific">Metallococcus carri</name>
    <dbReference type="NCBI Taxonomy" id="1656884"/>
    <lineage>
        <taxon>Bacteria</taxon>
        <taxon>Bacillati</taxon>
        <taxon>Actinomycetota</taxon>
        <taxon>Actinomycetes</taxon>
        <taxon>Micrococcales</taxon>
        <taxon>Dermacoccaceae</taxon>
        <taxon>Metallococcus</taxon>
    </lineage>
</organism>
<comment type="caution">
    <text evidence="2">The sequence shown here is derived from an EMBL/GenBank/DDBJ whole genome shotgun (WGS) entry which is preliminary data.</text>
</comment>
<dbReference type="RefSeq" id="WP_166197317.1">
    <property type="nucleotide sequence ID" value="NZ_JAAOIV010000009.1"/>
</dbReference>
<sequence length="215" mass="22460">MKLLALDTATTAVTVAVLDDDAVLADRTQLDARRHTEILAPCLDEAVRASGIARTDLEAIAVGVGPGPFTGLRVGIATALTLAHVLGIPAYGVCSLDAVAAQVDSPDFLVATDARRREVYWARYAGGARVTGPEVARPGDLPEELRELPTAGRGPELYPDLFPTPVDVLDASAAALGRLAARALATGEDLLPVRPLYLRAPDAQPSTGPKSVLPR</sequence>
<feature type="domain" description="Gcp-like" evidence="1">
    <location>
        <begin position="32"/>
        <end position="129"/>
    </location>
</feature>
<evidence type="ECO:0000259" key="1">
    <source>
        <dbReference type="Pfam" id="PF00814"/>
    </source>
</evidence>
<accession>A0A967B6V4</accession>